<dbReference type="Pfam" id="PF16344">
    <property type="entry name" value="FecR_C"/>
    <property type="match status" value="1"/>
</dbReference>
<evidence type="ECO:0000313" key="5">
    <source>
        <dbReference type="Proteomes" id="UP001610100"/>
    </source>
</evidence>
<keyword evidence="5" id="KW-1185">Reference proteome</keyword>
<reference evidence="4 5" key="1">
    <citation type="submission" date="2024-02" db="EMBL/GenBank/DDBJ databases">
        <title>A Gaetbulibacter species isolated from tidal flats and genomic insights of their niches.</title>
        <authorList>
            <person name="Ye Y."/>
        </authorList>
    </citation>
    <scope>NUCLEOTIDE SEQUENCE [LARGE SCALE GENOMIC DNA]</scope>
    <source>
        <strain evidence="4 5">KYW382</strain>
    </source>
</reference>
<dbReference type="EMBL" id="JBAWKB010000001">
    <property type="protein sequence ID" value="MFH6771139.1"/>
    <property type="molecule type" value="Genomic_DNA"/>
</dbReference>
<organism evidence="4 5">
    <name type="scientific">Gaetbulibacter aestuarii</name>
    <dbReference type="NCBI Taxonomy" id="1502358"/>
    <lineage>
        <taxon>Bacteria</taxon>
        <taxon>Pseudomonadati</taxon>
        <taxon>Bacteroidota</taxon>
        <taxon>Flavobacteriia</taxon>
        <taxon>Flavobacteriales</taxon>
        <taxon>Flavobacteriaceae</taxon>
        <taxon>Gaetbulibacter</taxon>
    </lineage>
</organism>
<dbReference type="Gene3D" id="2.60.120.1440">
    <property type="match status" value="1"/>
</dbReference>
<dbReference type="PANTHER" id="PTHR30273">
    <property type="entry name" value="PERIPLASMIC SIGNAL SENSOR AND SIGMA FACTOR ACTIVATOR FECR-RELATED"/>
    <property type="match status" value="1"/>
</dbReference>
<keyword evidence="1" id="KW-0812">Transmembrane</keyword>
<evidence type="ECO:0000259" key="2">
    <source>
        <dbReference type="Pfam" id="PF04773"/>
    </source>
</evidence>
<dbReference type="Pfam" id="PF04773">
    <property type="entry name" value="FecR"/>
    <property type="match status" value="1"/>
</dbReference>
<proteinExistence type="predicted"/>
<keyword evidence="1" id="KW-0472">Membrane</keyword>
<dbReference type="PANTHER" id="PTHR30273:SF2">
    <property type="entry name" value="PROTEIN FECR"/>
    <property type="match status" value="1"/>
</dbReference>
<evidence type="ECO:0000256" key="1">
    <source>
        <dbReference type="SAM" id="Phobius"/>
    </source>
</evidence>
<dbReference type="InterPro" id="IPR006860">
    <property type="entry name" value="FecR"/>
</dbReference>
<dbReference type="Proteomes" id="UP001610100">
    <property type="component" value="Unassembled WGS sequence"/>
</dbReference>
<feature type="domain" description="Protein FecR C-terminal" evidence="3">
    <location>
        <begin position="232"/>
        <end position="297"/>
    </location>
</feature>
<feature type="transmembrane region" description="Helical" evidence="1">
    <location>
        <begin position="72"/>
        <end position="93"/>
    </location>
</feature>
<dbReference type="InterPro" id="IPR012373">
    <property type="entry name" value="Ferrdict_sens_TM"/>
</dbReference>
<sequence length="303" mass="34640">MNKDKLLEKWLNDALTDAEMETFKARNDYELNLSIVENAKLFKASEISTVEEFHKFKADYNSKKTFSKKRTLLMPILKIAAVLVIAFGVYWVLFSNPMVTVETLAMEKTKVELPDHSVVTLNALSGIEYNKTNWISKREVRLSGEAYFKVSKGKTFNVITNQGIVTVVGTRFNVKQRDQYFSVKCFEGRVKVSSNGIEKILEKGDSYQISNGIYAKRKIASSQPSWLENKSNFEAVPLKEVFAELERQYNIEIIYNDVDTERLFTGGFVNDNLKNALISITKPMNLTFELRSSKIVIIHGKNQ</sequence>
<name>A0ABW7MWD2_9FLAO</name>
<feature type="domain" description="FecR protein" evidence="2">
    <location>
        <begin position="100"/>
        <end position="191"/>
    </location>
</feature>
<accession>A0ABW7MWD2</accession>
<dbReference type="Gene3D" id="3.55.50.30">
    <property type="match status" value="1"/>
</dbReference>
<gene>
    <name evidence="4" type="ORF">V8G58_04270</name>
</gene>
<comment type="caution">
    <text evidence="4">The sequence shown here is derived from an EMBL/GenBank/DDBJ whole genome shotgun (WGS) entry which is preliminary data.</text>
</comment>
<dbReference type="InterPro" id="IPR032508">
    <property type="entry name" value="FecR_C"/>
</dbReference>
<protein>
    <submittedName>
        <fullName evidence="4">FecR family protein</fullName>
    </submittedName>
</protein>
<dbReference type="RefSeq" id="WP_344740074.1">
    <property type="nucleotide sequence ID" value="NZ_BAABAY010000001.1"/>
</dbReference>
<evidence type="ECO:0000259" key="3">
    <source>
        <dbReference type="Pfam" id="PF16344"/>
    </source>
</evidence>
<keyword evidence="1" id="KW-1133">Transmembrane helix</keyword>
<evidence type="ECO:0000313" key="4">
    <source>
        <dbReference type="EMBL" id="MFH6771139.1"/>
    </source>
</evidence>